<protein>
    <submittedName>
        <fullName evidence="2">Circadian clock protein KaiB</fullName>
    </submittedName>
</protein>
<proteinExistence type="predicted"/>
<dbReference type="CDD" id="cd02978">
    <property type="entry name" value="KaiB_like"/>
    <property type="match status" value="1"/>
</dbReference>
<dbReference type="RefSeq" id="WP_317063561.1">
    <property type="nucleotide sequence ID" value="NZ_WBKO01000001.1"/>
</dbReference>
<dbReference type="InterPro" id="IPR011649">
    <property type="entry name" value="KaiB_domain"/>
</dbReference>
<gene>
    <name evidence="2" type="ORF">F8E02_00945</name>
</gene>
<dbReference type="Gene3D" id="3.40.30.10">
    <property type="entry name" value="Glutaredoxin"/>
    <property type="match status" value="1"/>
</dbReference>
<dbReference type="Pfam" id="PF07689">
    <property type="entry name" value="KaiB"/>
    <property type="match status" value="1"/>
</dbReference>
<name>A0ABU3WXR2_9EURY</name>
<evidence type="ECO:0000313" key="2">
    <source>
        <dbReference type="EMBL" id="MDV2480593.1"/>
    </source>
</evidence>
<feature type="domain" description="KaiB" evidence="1">
    <location>
        <begin position="21"/>
        <end position="102"/>
    </location>
</feature>
<reference evidence="2 3" key="1">
    <citation type="submission" date="2019-10" db="EMBL/GenBank/DDBJ databases">
        <title>Isolation and characterization of Methanoculleus sp. Wushi-C6 from a hot spring well.</title>
        <authorList>
            <person name="Chen S.-C."/>
            <person name="Lan Z.-H."/>
            <person name="You Y.-T."/>
            <person name="Lai M.-C."/>
        </authorList>
    </citation>
    <scope>NUCLEOTIDE SEQUENCE [LARGE SCALE GENOMIC DNA]</scope>
    <source>
        <strain evidence="2 3">Wushi-C6</strain>
    </source>
</reference>
<comment type="caution">
    <text evidence="2">The sequence shown here is derived from an EMBL/GenBank/DDBJ whole genome shotgun (WGS) entry which is preliminary data.</text>
</comment>
<dbReference type="InterPro" id="IPR036249">
    <property type="entry name" value="Thioredoxin-like_sf"/>
</dbReference>
<sequence length="104" mass="11836">MNPESNGITAPDDAGEFWQLRLYVAGRTSKSRRAIENLRRICEEHLPGKYSIEVVDLLDHPEIARREEIIAIPTLIRQLPPPLRKLIGDLSDGEKVLVGLEIRR</sequence>
<dbReference type="PANTHER" id="PTHR41709">
    <property type="entry name" value="KAIB-LIKE PROTEIN 1"/>
    <property type="match status" value="1"/>
</dbReference>
<dbReference type="SUPFAM" id="SSF52833">
    <property type="entry name" value="Thioredoxin-like"/>
    <property type="match status" value="1"/>
</dbReference>
<organism evidence="2 3">
    <name type="scientific">Methanoculleus caldifontis</name>
    <dbReference type="NCBI Taxonomy" id="2651577"/>
    <lineage>
        <taxon>Archaea</taxon>
        <taxon>Methanobacteriati</taxon>
        <taxon>Methanobacteriota</taxon>
        <taxon>Stenosarchaea group</taxon>
        <taxon>Methanomicrobia</taxon>
        <taxon>Methanomicrobiales</taxon>
        <taxon>Methanomicrobiaceae</taxon>
        <taxon>Methanoculleus</taxon>
    </lineage>
</organism>
<dbReference type="SMART" id="SM01248">
    <property type="entry name" value="KaiB"/>
    <property type="match status" value="1"/>
</dbReference>
<evidence type="ECO:0000259" key="1">
    <source>
        <dbReference type="SMART" id="SM01248"/>
    </source>
</evidence>
<keyword evidence="3" id="KW-1185">Reference proteome</keyword>
<evidence type="ECO:0000313" key="3">
    <source>
        <dbReference type="Proteomes" id="UP001281203"/>
    </source>
</evidence>
<dbReference type="PANTHER" id="PTHR41709:SF2">
    <property type="entry name" value="CIRCADIAN CLOCK PROTEIN KAIB2"/>
    <property type="match status" value="1"/>
</dbReference>
<accession>A0ABU3WXR2</accession>
<dbReference type="EMBL" id="WBKO01000001">
    <property type="protein sequence ID" value="MDV2480593.1"/>
    <property type="molecule type" value="Genomic_DNA"/>
</dbReference>
<dbReference type="InterPro" id="IPR039022">
    <property type="entry name" value="KaiB-like"/>
</dbReference>
<dbReference type="Proteomes" id="UP001281203">
    <property type="component" value="Unassembled WGS sequence"/>
</dbReference>